<evidence type="ECO:0000256" key="2">
    <source>
        <dbReference type="SAM" id="MobiDB-lite"/>
    </source>
</evidence>
<evidence type="ECO:0000256" key="3">
    <source>
        <dbReference type="SAM" id="SignalP"/>
    </source>
</evidence>
<feature type="chain" id="PRO_5038969483" evidence="3">
    <location>
        <begin position="25"/>
        <end position="374"/>
    </location>
</feature>
<keyword evidence="1 3" id="KW-0732">Signal</keyword>
<dbReference type="Proteomes" id="UP000294650">
    <property type="component" value="Unassembled WGS sequence"/>
</dbReference>
<dbReference type="PROSITE" id="PS51257">
    <property type="entry name" value="PROKAR_LIPOPROTEIN"/>
    <property type="match status" value="1"/>
</dbReference>
<evidence type="ECO:0000313" key="5">
    <source>
        <dbReference type="Proteomes" id="UP000294650"/>
    </source>
</evidence>
<dbReference type="OrthoDB" id="179400at2"/>
<dbReference type="Pfam" id="PF13343">
    <property type="entry name" value="SBP_bac_6"/>
    <property type="match status" value="1"/>
</dbReference>
<evidence type="ECO:0000313" key="4">
    <source>
        <dbReference type="EMBL" id="TCT26481.1"/>
    </source>
</evidence>
<evidence type="ECO:0000256" key="1">
    <source>
        <dbReference type="ARBA" id="ARBA00022729"/>
    </source>
</evidence>
<comment type="caution">
    <text evidence="4">The sequence shown here is derived from an EMBL/GenBank/DDBJ whole genome shotgun (WGS) entry which is preliminary data.</text>
</comment>
<dbReference type="InterPro" id="IPR026045">
    <property type="entry name" value="Ferric-bd"/>
</dbReference>
<dbReference type="EMBL" id="SMAN01000002">
    <property type="protein sequence ID" value="TCT26481.1"/>
    <property type="molecule type" value="Genomic_DNA"/>
</dbReference>
<feature type="region of interest" description="Disordered" evidence="2">
    <location>
        <begin position="33"/>
        <end position="54"/>
    </location>
</feature>
<organism evidence="4 5">
    <name type="scientific">Melghiribacillus thermohalophilus</name>
    <dbReference type="NCBI Taxonomy" id="1324956"/>
    <lineage>
        <taxon>Bacteria</taxon>
        <taxon>Bacillati</taxon>
        <taxon>Bacillota</taxon>
        <taxon>Bacilli</taxon>
        <taxon>Bacillales</taxon>
        <taxon>Bacillaceae</taxon>
        <taxon>Melghiribacillus</taxon>
    </lineage>
</organism>
<dbReference type="PANTHER" id="PTHR30006">
    <property type="entry name" value="THIAMINE-BINDING PERIPLASMIC PROTEIN-RELATED"/>
    <property type="match status" value="1"/>
</dbReference>
<dbReference type="PIRSF" id="PIRSF002825">
    <property type="entry name" value="CfbpA"/>
    <property type="match status" value="1"/>
</dbReference>
<dbReference type="SUPFAM" id="SSF53850">
    <property type="entry name" value="Periplasmic binding protein-like II"/>
    <property type="match status" value="1"/>
</dbReference>
<dbReference type="AlphaFoldDB" id="A0A4R3NCI8"/>
<proteinExistence type="predicted"/>
<reference evidence="4 5" key="1">
    <citation type="submission" date="2019-03" db="EMBL/GenBank/DDBJ databases">
        <title>Genomic Encyclopedia of Type Strains, Phase IV (KMG-IV): sequencing the most valuable type-strain genomes for metagenomic binning, comparative biology and taxonomic classification.</title>
        <authorList>
            <person name="Goeker M."/>
        </authorList>
    </citation>
    <scope>NUCLEOTIDE SEQUENCE [LARGE SCALE GENOMIC DNA]</scope>
    <source>
        <strain evidence="4 5">DSM 25894</strain>
    </source>
</reference>
<feature type="compositionally biased region" description="Polar residues" evidence="2">
    <location>
        <begin position="39"/>
        <end position="54"/>
    </location>
</feature>
<protein>
    <submittedName>
        <fullName evidence="4">Iron(III) transport system substrate-binding protein</fullName>
    </submittedName>
</protein>
<name>A0A4R3NCI8_9BACI</name>
<dbReference type="Gene3D" id="3.40.190.10">
    <property type="entry name" value="Periplasmic binding protein-like II"/>
    <property type="match status" value="2"/>
</dbReference>
<accession>A0A4R3NCI8</accession>
<sequence>MKNIKNFKFVSFGLLLVLFAFVLAGCMAGENTGGDSEENNSASQSGDSGNVNTDNLEEKVVVYSPHGKDILSEFEKQFEEKYGIDMQFLDMGSQEILDRVRSEKSNPQADVWWGAPQVNFDQAKEEGLLAQYKPTYADALDEMYYDEDWMWTGTSITPEVILFNTKEISKEEAPKDWDDLLDPKWKDEIIIRYPLASGTMRTIYSSMIYRTYKETGSAEEGYEWLRKLDENTKEYAANPEIMYNQVAKGVGSLSVWNMPDTVMLAKEKGYPFDYIIPESGTPVLTEGIAIIKDAPHPNAAKAFYEFVNTPEAAKLLAETYYRIPTRNDVKDLPDWISESEIKPMEIDWNVFQEKQDEWMEYWDTNIKNTEKDKR</sequence>
<keyword evidence="5" id="KW-1185">Reference proteome</keyword>
<dbReference type="RefSeq" id="WP_132370835.1">
    <property type="nucleotide sequence ID" value="NZ_SMAN01000002.1"/>
</dbReference>
<gene>
    <name evidence="4" type="ORF">EDD68_102183</name>
</gene>
<feature type="signal peptide" evidence="3">
    <location>
        <begin position="1"/>
        <end position="24"/>
    </location>
</feature>